<gene>
    <name evidence="3" type="ORF">C496_17077</name>
</gene>
<evidence type="ECO:0000256" key="1">
    <source>
        <dbReference type="SAM" id="MobiDB-lite"/>
    </source>
</evidence>
<keyword evidence="4" id="KW-1185">Reference proteome</keyword>
<feature type="compositionally biased region" description="Basic and acidic residues" evidence="1">
    <location>
        <begin position="319"/>
        <end position="329"/>
    </location>
</feature>
<feature type="compositionally biased region" description="Acidic residues" evidence="1">
    <location>
        <begin position="268"/>
        <end position="279"/>
    </location>
</feature>
<feature type="region of interest" description="Disordered" evidence="1">
    <location>
        <begin position="240"/>
        <end position="286"/>
    </location>
</feature>
<feature type="region of interest" description="Disordered" evidence="1">
    <location>
        <begin position="27"/>
        <end position="65"/>
    </location>
</feature>
<dbReference type="eggNOG" id="arCOG04511">
    <property type="taxonomic scope" value="Archaea"/>
</dbReference>
<accession>L9VMR2</accession>
<dbReference type="RefSeq" id="WP_006091450.1">
    <property type="nucleotide sequence ID" value="NZ_AOHW01000042.1"/>
</dbReference>
<evidence type="ECO:0000259" key="2">
    <source>
        <dbReference type="Pfam" id="PF24041"/>
    </source>
</evidence>
<dbReference type="Proteomes" id="UP000011599">
    <property type="component" value="Unassembled WGS sequence"/>
</dbReference>
<sequence>MHERDIDRRTFVRSTGATAGALALAGCAGFGGDDSGEDGGDDSDAGDDPDDELPAPAFPEVEDPPDAVYLPTHRESMRVLEPVSAGDYTLAPMLSYPHPFWLVTGSGGEDDVQRVDPEQSGGVHLMFAVWDDETGIVLPVDTGAEITVSLDGEQVGSPQSAWPMISQEMGFHFGDNVPLEEEGTYVIDVEIPPLSVRTTGDLEGRFTESASATFEFEYDREFMLEVTDGVEYLDESEWGEPGALEPMAHGEHADDEHGDGDDHGDEHDQGDDDHDEHDDHDDHDHHAEIPYSALPAAAAYPGTHLEPVDGSGEPAEPEGGDHESDDLPRSSDAAFVTTLLESESRLADGDDYYLLVSPRTPYNRVPLADMSLHATVEREGETVTDDATLEQTIDGEYDLHYGTSLADVQPGDSVTITVDSPPQVARHQGYETAFLEMSPIELAVPEDG</sequence>
<dbReference type="Gene3D" id="2.60.40.2480">
    <property type="entry name" value="Periplasmic metal-binding protein Tp34-type"/>
    <property type="match status" value="1"/>
</dbReference>
<dbReference type="AlphaFoldDB" id="L9VMR2"/>
<dbReference type="PATRIC" id="fig|1114856.3.peg.3536"/>
<feature type="compositionally biased region" description="Basic and acidic residues" evidence="1">
    <location>
        <begin position="248"/>
        <end position="267"/>
    </location>
</feature>
<dbReference type="InterPro" id="IPR006311">
    <property type="entry name" value="TAT_signal"/>
</dbReference>
<dbReference type="OrthoDB" id="156174at2157"/>
<feature type="domain" description="DUF7350" evidence="2">
    <location>
        <begin position="326"/>
        <end position="442"/>
    </location>
</feature>
<feature type="compositionally biased region" description="Acidic residues" evidence="1">
    <location>
        <begin position="34"/>
        <end position="53"/>
    </location>
</feature>
<dbReference type="InterPro" id="IPR055774">
    <property type="entry name" value="DUF7350"/>
</dbReference>
<dbReference type="InterPro" id="IPR038482">
    <property type="entry name" value="Tp34-type_sf"/>
</dbReference>
<dbReference type="STRING" id="1114856.GCA_000383975_00090"/>
<evidence type="ECO:0000313" key="4">
    <source>
        <dbReference type="Proteomes" id="UP000011599"/>
    </source>
</evidence>
<name>L9VMR2_9EURY</name>
<proteinExistence type="predicted"/>
<protein>
    <recommendedName>
        <fullName evidence="2">DUF7350 domain-containing protein</fullName>
    </recommendedName>
</protein>
<dbReference type="PROSITE" id="PS51318">
    <property type="entry name" value="TAT"/>
    <property type="match status" value="1"/>
</dbReference>
<feature type="region of interest" description="Disordered" evidence="1">
    <location>
        <begin position="302"/>
        <end position="329"/>
    </location>
</feature>
<dbReference type="Pfam" id="PF24041">
    <property type="entry name" value="DUF7350"/>
    <property type="match status" value="1"/>
</dbReference>
<dbReference type="PROSITE" id="PS51257">
    <property type="entry name" value="PROKAR_LIPOPROTEIN"/>
    <property type="match status" value="1"/>
</dbReference>
<comment type="caution">
    <text evidence="3">The sequence shown here is derived from an EMBL/GenBank/DDBJ whole genome shotgun (WGS) entry which is preliminary data.</text>
</comment>
<evidence type="ECO:0000313" key="3">
    <source>
        <dbReference type="EMBL" id="ELY38356.1"/>
    </source>
</evidence>
<reference evidence="3 4" key="1">
    <citation type="journal article" date="2014" name="PLoS Genet.">
        <title>Phylogenetically driven sequencing of extremely halophilic archaea reveals strategies for static and dynamic osmo-response.</title>
        <authorList>
            <person name="Becker E.A."/>
            <person name="Seitzer P.M."/>
            <person name="Tritt A."/>
            <person name="Larsen D."/>
            <person name="Krusor M."/>
            <person name="Yao A.I."/>
            <person name="Wu D."/>
            <person name="Madern D."/>
            <person name="Eisen J.A."/>
            <person name="Darling A.E."/>
            <person name="Facciotti M.T."/>
        </authorList>
    </citation>
    <scope>NUCLEOTIDE SEQUENCE [LARGE SCALE GENOMIC DNA]</scope>
    <source>
        <strain evidence="3 4">GA33</strain>
    </source>
</reference>
<organism evidence="3 4">
    <name type="scientific">Natronorubrum tibetense GA33</name>
    <dbReference type="NCBI Taxonomy" id="1114856"/>
    <lineage>
        <taxon>Archaea</taxon>
        <taxon>Methanobacteriati</taxon>
        <taxon>Methanobacteriota</taxon>
        <taxon>Stenosarchaea group</taxon>
        <taxon>Halobacteria</taxon>
        <taxon>Halobacteriales</taxon>
        <taxon>Natrialbaceae</taxon>
        <taxon>Natronorubrum</taxon>
    </lineage>
</organism>
<dbReference type="EMBL" id="AOHW01000042">
    <property type="protein sequence ID" value="ELY38356.1"/>
    <property type="molecule type" value="Genomic_DNA"/>
</dbReference>